<dbReference type="InterPro" id="IPR036179">
    <property type="entry name" value="Ig-like_dom_sf"/>
</dbReference>
<feature type="transmembrane region" description="Helical" evidence="11">
    <location>
        <begin position="325"/>
        <end position="350"/>
    </location>
</feature>
<dbReference type="Pfam" id="PF07686">
    <property type="entry name" value="V-set"/>
    <property type="match status" value="2"/>
</dbReference>
<keyword evidence="5 11" id="KW-1133">Transmembrane helix</keyword>
<keyword evidence="6 11" id="KW-0472">Membrane</keyword>
<keyword evidence="2" id="KW-1003">Cell membrane</keyword>
<keyword evidence="14" id="KW-1185">Reference proteome</keyword>
<dbReference type="Gene3D" id="2.60.40.10">
    <property type="entry name" value="Immunoglobulins"/>
    <property type="match status" value="3"/>
</dbReference>
<keyword evidence="4" id="KW-0732">Signal</keyword>
<dbReference type="EMBL" id="BAAFJT010000001">
    <property type="protein sequence ID" value="GAB0177769.1"/>
    <property type="molecule type" value="Genomic_DNA"/>
</dbReference>
<dbReference type="GO" id="GO:1903037">
    <property type="term" value="P:regulation of leukocyte cell-cell adhesion"/>
    <property type="evidence" value="ECO:0007669"/>
    <property type="project" value="UniProtKB-ARBA"/>
</dbReference>
<evidence type="ECO:0000313" key="14">
    <source>
        <dbReference type="Proteomes" id="UP001623348"/>
    </source>
</evidence>
<feature type="domain" description="Ig-like" evidence="12">
    <location>
        <begin position="204"/>
        <end position="306"/>
    </location>
</feature>
<comment type="caution">
    <text evidence="13">The sequence shown here is derived from an EMBL/GenBank/DDBJ whole genome shotgun (WGS) entry which is preliminary data.</text>
</comment>
<keyword evidence="3 11" id="KW-0812">Transmembrane</keyword>
<dbReference type="InterPro" id="IPR013106">
    <property type="entry name" value="Ig_V-set"/>
</dbReference>
<evidence type="ECO:0000259" key="12">
    <source>
        <dbReference type="PROSITE" id="PS50835"/>
    </source>
</evidence>
<protein>
    <submittedName>
        <fullName evidence="13">HERV-H LTR-associating protein 2</fullName>
    </submittedName>
</protein>
<keyword evidence="7" id="KW-1015">Disulfide bond</keyword>
<evidence type="ECO:0000256" key="2">
    <source>
        <dbReference type="ARBA" id="ARBA00022475"/>
    </source>
</evidence>
<evidence type="ECO:0000256" key="11">
    <source>
        <dbReference type="SAM" id="Phobius"/>
    </source>
</evidence>
<dbReference type="AlphaFoldDB" id="A0ABC9VWK0"/>
<evidence type="ECO:0000256" key="10">
    <source>
        <dbReference type="ARBA" id="ARBA00023319"/>
    </source>
</evidence>
<reference evidence="13 14" key="1">
    <citation type="submission" date="2024-06" db="EMBL/GenBank/DDBJ databases">
        <title>The draft genome of Grus japonensis, version 3.</title>
        <authorList>
            <person name="Nabeshima K."/>
            <person name="Suzuki S."/>
            <person name="Onuma M."/>
        </authorList>
    </citation>
    <scope>NUCLEOTIDE SEQUENCE [LARGE SCALE GENOMIC DNA]</scope>
    <source>
        <strain evidence="13 14">451A</strain>
    </source>
</reference>
<keyword evidence="10" id="KW-0393">Immunoglobulin domain</keyword>
<keyword evidence="8" id="KW-0675">Receptor</keyword>
<dbReference type="InterPro" id="IPR007110">
    <property type="entry name" value="Ig-like_dom"/>
</dbReference>
<dbReference type="PROSITE" id="PS50835">
    <property type="entry name" value="IG_LIKE"/>
    <property type="match status" value="2"/>
</dbReference>
<dbReference type="PANTHER" id="PTHR25466:SF14">
    <property type="entry name" value="BUTYROPHILIN SUBFAMILY 2 MEMBER A2-LIKE-RELATED"/>
    <property type="match status" value="1"/>
</dbReference>
<evidence type="ECO:0000313" key="13">
    <source>
        <dbReference type="EMBL" id="GAB0177769.1"/>
    </source>
</evidence>
<sequence>MKGQKIPSPLIYLFHIGATLWGFTEQETVTGLFSKDCILPCTFPPGDDEVIYWKKGDKNVHSYYYQMDQLERQDPNYRHRTHLFYQNISHGNASLKLSNLTVTDEGSYNCYVGTQQTKTEVEVTLRVRVCSYYALEYQKTDTERTLKCYAFLTYPAPRISWVQGNTSTQETGREDTRDGVLYSVRSDQNIMNTADPYYCHIHLPHEEWTGEWTMQDQLSTVGGSSIVIPCEYSSNTANTEGFTVVWTLTRNAVVSVLASFNGTSHSYQPRVEINQSDFSLILVDLTANDSGEYLCNISTPHNTKLTVRTLQVENSGNTSKIVLKVIAVLLAIAAVAVAAAVVSVCIKLVWITCPGCVPYQLIVKINSTLAKIRTEKKIPLCTDGCQ</sequence>
<evidence type="ECO:0000256" key="6">
    <source>
        <dbReference type="ARBA" id="ARBA00023136"/>
    </source>
</evidence>
<evidence type="ECO:0000256" key="3">
    <source>
        <dbReference type="ARBA" id="ARBA00022692"/>
    </source>
</evidence>
<evidence type="ECO:0000256" key="1">
    <source>
        <dbReference type="ARBA" id="ARBA00004251"/>
    </source>
</evidence>
<dbReference type="SMART" id="SM00406">
    <property type="entry name" value="IGv"/>
    <property type="match status" value="2"/>
</dbReference>
<keyword evidence="9" id="KW-0325">Glycoprotein</keyword>
<gene>
    <name evidence="13" type="ORF">GRJ2_000242200</name>
</gene>
<name>A0ABC9VWK0_GRUJA</name>
<dbReference type="GO" id="GO:0005886">
    <property type="term" value="C:plasma membrane"/>
    <property type="evidence" value="ECO:0007669"/>
    <property type="project" value="UniProtKB-SubCell"/>
</dbReference>
<evidence type="ECO:0000256" key="8">
    <source>
        <dbReference type="ARBA" id="ARBA00023170"/>
    </source>
</evidence>
<evidence type="ECO:0000256" key="5">
    <source>
        <dbReference type="ARBA" id="ARBA00022989"/>
    </source>
</evidence>
<dbReference type="Proteomes" id="UP001623348">
    <property type="component" value="Unassembled WGS sequence"/>
</dbReference>
<evidence type="ECO:0000256" key="7">
    <source>
        <dbReference type="ARBA" id="ARBA00023157"/>
    </source>
</evidence>
<proteinExistence type="predicted"/>
<dbReference type="InterPro" id="IPR003599">
    <property type="entry name" value="Ig_sub"/>
</dbReference>
<dbReference type="PANTHER" id="PTHR25466">
    <property type="entry name" value="T-LYMPHOCYTE ACTIVATION ANTIGEN"/>
    <property type="match status" value="1"/>
</dbReference>
<dbReference type="FunFam" id="2.60.40.10:FF:000142">
    <property type="entry name" value="V-set domain-containing T-cell activation inhibitor 1"/>
    <property type="match status" value="1"/>
</dbReference>
<dbReference type="InterPro" id="IPR051713">
    <property type="entry name" value="T-cell_Activation_Regulation"/>
</dbReference>
<dbReference type="GO" id="GO:0050863">
    <property type="term" value="P:regulation of T cell activation"/>
    <property type="evidence" value="ECO:0007669"/>
    <property type="project" value="UniProtKB-ARBA"/>
</dbReference>
<accession>A0ABC9VWK0</accession>
<organism evidence="13 14">
    <name type="scientific">Grus japonensis</name>
    <name type="common">Japanese crane</name>
    <name type="synonym">Red-crowned crane</name>
    <dbReference type="NCBI Taxonomy" id="30415"/>
    <lineage>
        <taxon>Eukaryota</taxon>
        <taxon>Metazoa</taxon>
        <taxon>Chordata</taxon>
        <taxon>Craniata</taxon>
        <taxon>Vertebrata</taxon>
        <taxon>Euteleostomi</taxon>
        <taxon>Archelosauria</taxon>
        <taxon>Archosauria</taxon>
        <taxon>Dinosauria</taxon>
        <taxon>Saurischia</taxon>
        <taxon>Theropoda</taxon>
        <taxon>Coelurosauria</taxon>
        <taxon>Aves</taxon>
        <taxon>Neognathae</taxon>
        <taxon>Neoaves</taxon>
        <taxon>Gruiformes</taxon>
        <taxon>Gruidae</taxon>
        <taxon>Grus</taxon>
    </lineage>
</organism>
<evidence type="ECO:0000256" key="4">
    <source>
        <dbReference type="ARBA" id="ARBA00022729"/>
    </source>
</evidence>
<dbReference type="SUPFAM" id="SSF48726">
    <property type="entry name" value="Immunoglobulin"/>
    <property type="match status" value="2"/>
</dbReference>
<comment type="subcellular location">
    <subcellularLocation>
        <location evidence="1">Cell membrane</location>
        <topology evidence="1">Single-pass type I membrane protein</topology>
    </subcellularLocation>
</comment>
<dbReference type="InterPro" id="IPR013783">
    <property type="entry name" value="Ig-like_fold"/>
</dbReference>
<feature type="domain" description="Ig-like" evidence="12">
    <location>
        <begin position="9"/>
        <end position="124"/>
    </location>
</feature>
<dbReference type="SMART" id="SM00409">
    <property type="entry name" value="IG"/>
    <property type="match status" value="2"/>
</dbReference>
<evidence type="ECO:0000256" key="9">
    <source>
        <dbReference type="ARBA" id="ARBA00023180"/>
    </source>
</evidence>